<dbReference type="PANTHER" id="PTHR47882:SF1">
    <property type="entry name" value="BIOGENESIS OF LYSOSOME-RELATED ORGANELLES COMPLEX 1 SUBUNIT 2"/>
    <property type="match status" value="1"/>
</dbReference>
<protein>
    <submittedName>
        <fullName evidence="3">Biogenesis of lysosome-related organelles complex 1 subunit 2</fullName>
    </submittedName>
</protein>
<evidence type="ECO:0000313" key="3">
    <source>
        <dbReference type="EMBL" id="KAB1223526.1"/>
    </source>
</evidence>
<gene>
    <name evidence="3" type="ORF">CJ030_MR2G011249</name>
</gene>
<accession>A0A6A1WGL6</accession>
<dbReference type="OrthoDB" id="444265at2759"/>
<feature type="region of interest" description="Disordered" evidence="2">
    <location>
        <begin position="96"/>
        <end position="117"/>
    </location>
</feature>
<reference evidence="3 4" key="1">
    <citation type="journal article" date="2019" name="Plant Biotechnol. J.">
        <title>The red bayberry genome and genetic basis of sex determination.</title>
        <authorList>
            <person name="Jia H.M."/>
            <person name="Jia H.J."/>
            <person name="Cai Q.L."/>
            <person name="Wang Y."/>
            <person name="Zhao H.B."/>
            <person name="Yang W.F."/>
            <person name="Wang G.Y."/>
            <person name="Li Y.H."/>
            <person name="Zhan D.L."/>
            <person name="Shen Y.T."/>
            <person name="Niu Q.F."/>
            <person name="Chang L."/>
            <person name="Qiu J."/>
            <person name="Zhao L."/>
            <person name="Xie H.B."/>
            <person name="Fu W.Y."/>
            <person name="Jin J."/>
            <person name="Li X.W."/>
            <person name="Jiao Y."/>
            <person name="Zhou C.C."/>
            <person name="Tu T."/>
            <person name="Chai C.Y."/>
            <person name="Gao J.L."/>
            <person name="Fan L.J."/>
            <person name="van de Weg E."/>
            <person name="Wang J.Y."/>
            <person name="Gao Z.S."/>
        </authorList>
    </citation>
    <scope>NUCLEOTIDE SEQUENCE [LARGE SCALE GENOMIC DNA]</scope>
    <source>
        <tissue evidence="3">Leaves</tissue>
    </source>
</reference>
<dbReference type="InterPro" id="IPR019269">
    <property type="entry name" value="BLOC1_su2"/>
</dbReference>
<evidence type="ECO:0000313" key="4">
    <source>
        <dbReference type="Proteomes" id="UP000516437"/>
    </source>
</evidence>
<evidence type="ECO:0000256" key="2">
    <source>
        <dbReference type="SAM" id="MobiDB-lite"/>
    </source>
</evidence>
<organism evidence="3 4">
    <name type="scientific">Morella rubra</name>
    <name type="common">Chinese bayberry</name>
    <dbReference type="NCBI Taxonomy" id="262757"/>
    <lineage>
        <taxon>Eukaryota</taxon>
        <taxon>Viridiplantae</taxon>
        <taxon>Streptophyta</taxon>
        <taxon>Embryophyta</taxon>
        <taxon>Tracheophyta</taxon>
        <taxon>Spermatophyta</taxon>
        <taxon>Magnoliopsida</taxon>
        <taxon>eudicotyledons</taxon>
        <taxon>Gunneridae</taxon>
        <taxon>Pentapetalae</taxon>
        <taxon>rosids</taxon>
        <taxon>fabids</taxon>
        <taxon>Fagales</taxon>
        <taxon>Myricaceae</taxon>
        <taxon>Morella</taxon>
    </lineage>
</organism>
<comment type="caution">
    <text evidence="3">The sequence shown here is derived from an EMBL/GenBank/DDBJ whole genome shotgun (WGS) entry which is preliminary data.</text>
</comment>
<feature type="region of interest" description="Disordered" evidence="2">
    <location>
        <begin position="169"/>
        <end position="188"/>
    </location>
</feature>
<dbReference type="Proteomes" id="UP000516437">
    <property type="component" value="Chromosome 2"/>
</dbReference>
<name>A0A6A1WGL6_9ROSI</name>
<dbReference type="Pfam" id="PF10046">
    <property type="entry name" value="BLOC1_2"/>
    <property type="match status" value="1"/>
</dbReference>
<dbReference type="EMBL" id="RXIC02000020">
    <property type="protein sequence ID" value="KAB1223526.1"/>
    <property type="molecule type" value="Genomic_DNA"/>
</dbReference>
<proteinExistence type="inferred from homology"/>
<keyword evidence="4" id="KW-1185">Reference proteome</keyword>
<dbReference type="AlphaFoldDB" id="A0A6A1WGL6"/>
<sequence length="188" mass="20498">MGGKDELAESLNDLFTSVSTMIKSELQGTNNHLELLEKMNLRVAEEYKGFGDVASGLRIFVAQLKSKSSCFDQYVQQIDAIEQQVTEFEIRNQNKIEGGKSQVGGRGSVDPYLHPRASANPSNRARFGVGCISAICGCEIGSGLVLICHSAYHLHEVRGETTWILPTRVDPNGSTTAPPRCERRGGIS</sequence>
<dbReference type="PANTHER" id="PTHR47882">
    <property type="entry name" value="BIOGENESIS OF LYSOSOME-RELATED ORGANELLES COMPLEX 1 SUBUNIT 2"/>
    <property type="match status" value="1"/>
</dbReference>
<comment type="similarity">
    <text evidence="1">Belongs to the BLOC1S2 family.</text>
</comment>
<evidence type="ECO:0000256" key="1">
    <source>
        <dbReference type="ARBA" id="ARBA00008468"/>
    </source>
</evidence>